<comment type="caution">
    <text evidence="3">The sequence shown here is derived from an EMBL/GenBank/DDBJ whole genome shotgun (WGS) entry which is preliminary data.</text>
</comment>
<evidence type="ECO:0000259" key="2">
    <source>
        <dbReference type="Pfam" id="PF13462"/>
    </source>
</evidence>
<accession>A0ABU2ZDU5</accession>
<reference evidence="3 4" key="1">
    <citation type="submission" date="2023-09" db="EMBL/GenBank/DDBJ databases">
        <authorList>
            <person name="Rey-Velasco X."/>
        </authorList>
    </citation>
    <scope>NUCLEOTIDE SEQUENCE [LARGE SCALE GENOMIC DNA]</scope>
    <source>
        <strain evidence="3 4">F390</strain>
    </source>
</reference>
<keyword evidence="1" id="KW-0732">Signal</keyword>
<organism evidence="3 4">
    <name type="scientific">Croceicoccus esteveae</name>
    <dbReference type="NCBI Taxonomy" id="3075597"/>
    <lineage>
        <taxon>Bacteria</taxon>
        <taxon>Pseudomonadati</taxon>
        <taxon>Pseudomonadota</taxon>
        <taxon>Alphaproteobacteria</taxon>
        <taxon>Sphingomonadales</taxon>
        <taxon>Erythrobacteraceae</taxon>
        <taxon>Croceicoccus</taxon>
    </lineage>
</organism>
<dbReference type="Gene3D" id="3.40.30.10">
    <property type="entry name" value="Glutaredoxin"/>
    <property type="match status" value="1"/>
</dbReference>
<keyword evidence="4" id="KW-1185">Reference proteome</keyword>
<dbReference type="SUPFAM" id="SSF52833">
    <property type="entry name" value="Thioredoxin-like"/>
    <property type="match status" value="1"/>
</dbReference>
<dbReference type="Proteomes" id="UP001259803">
    <property type="component" value="Unassembled WGS sequence"/>
</dbReference>
<dbReference type="InterPro" id="IPR012336">
    <property type="entry name" value="Thioredoxin-like_fold"/>
</dbReference>
<dbReference type="Pfam" id="PF13462">
    <property type="entry name" value="Thioredoxin_4"/>
    <property type="match status" value="1"/>
</dbReference>
<evidence type="ECO:0000313" key="4">
    <source>
        <dbReference type="Proteomes" id="UP001259803"/>
    </source>
</evidence>
<proteinExistence type="predicted"/>
<dbReference type="Gene3D" id="1.10.40.110">
    <property type="match status" value="1"/>
</dbReference>
<sequence>MSVTTSAMRLSISLPLALVLASCGSDVEAPAAGQVSAQPLANVPAPQGQRWSEMVTQTADGGYLVGNPDAPVKLLEFGAMSCPHCADFVENSFEPLMNTYVDSGRVSYELRFFLLNALDMPATLLATCSTPETTLPLAKEIWANLPQFFDAATTAGDPALQQAMALPAQQRFTRLGDLLGMTQFVTARGISRDQAVSCLSNEAKAEELANRVEAEAARYDITGTPTFLLNGSKIDALTWPQVETALQNAGAR</sequence>
<feature type="signal peptide" evidence="1">
    <location>
        <begin position="1"/>
        <end position="31"/>
    </location>
</feature>
<evidence type="ECO:0000256" key="1">
    <source>
        <dbReference type="SAM" id="SignalP"/>
    </source>
</evidence>
<evidence type="ECO:0000313" key="3">
    <source>
        <dbReference type="EMBL" id="MDT0574766.1"/>
    </source>
</evidence>
<feature type="domain" description="Thioredoxin-like fold" evidence="2">
    <location>
        <begin position="60"/>
        <end position="247"/>
    </location>
</feature>
<dbReference type="InterPro" id="IPR036249">
    <property type="entry name" value="Thioredoxin-like_sf"/>
</dbReference>
<gene>
    <name evidence="3" type="ORF">RM533_01050</name>
</gene>
<dbReference type="RefSeq" id="WP_311339330.1">
    <property type="nucleotide sequence ID" value="NZ_JAVRHS010000001.1"/>
</dbReference>
<name>A0ABU2ZDU5_9SPHN</name>
<dbReference type="EMBL" id="JAVRHS010000001">
    <property type="protein sequence ID" value="MDT0574766.1"/>
    <property type="molecule type" value="Genomic_DNA"/>
</dbReference>
<feature type="chain" id="PRO_5045685686" evidence="1">
    <location>
        <begin position="32"/>
        <end position="252"/>
    </location>
</feature>
<protein>
    <submittedName>
        <fullName evidence="3">Thioredoxin domain-containing protein</fullName>
    </submittedName>
</protein>